<organism evidence="2 3">
    <name type="scientific">Granulicella cerasi</name>
    <dbReference type="NCBI Taxonomy" id="741063"/>
    <lineage>
        <taxon>Bacteria</taxon>
        <taxon>Pseudomonadati</taxon>
        <taxon>Acidobacteriota</taxon>
        <taxon>Terriglobia</taxon>
        <taxon>Terriglobales</taxon>
        <taxon>Acidobacteriaceae</taxon>
        <taxon>Granulicella</taxon>
    </lineage>
</organism>
<evidence type="ECO:0000259" key="1">
    <source>
        <dbReference type="Pfam" id="PF16640"/>
    </source>
</evidence>
<dbReference type="EMBL" id="JBHSWI010000001">
    <property type="protein sequence ID" value="MFC6647217.1"/>
    <property type="molecule type" value="Genomic_DNA"/>
</dbReference>
<dbReference type="RefSeq" id="WP_390236110.1">
    <property type="nucleotide sequence ID" value="NZ_JBHSWI010000001.1"/>
</dbReference>
<evidence type="ECO:0000313" key="3">
    <source>
        <dbReference type="Proteomes" id="UP001596391"/>
    </source>
</evidence>
<evidence type="ECO:0000313" key="2">
    <source>
        <dbReference type="EMBL" id="MFC6647217.1"/>
    </source>
</evidence>
<protein>
    <submittedName>
        <fullName evidence="2">Ig-like domain-containing protein</fullName>
    </submittedName>
</protein>
<proteinExistence type="predicted"/>
<feature type="domain" description="Bacterial Ig-like" evidence="1">
    <location>
        <begin position="153"/>
        <end position="235"/>
    </location>
</feature>
<gene>
    <name evidence="2" type="ORF">ACFQBQ_16900</name>
</gene>
<keyword evidence="3" id="KW-1185">Reference proteome</keyword>
<comment type="caution">
    <text evidence="2">The sequence shown here is derived from an EMBL/GenBank/DDBJ whole genome shotgun (WGS) entry which is preliminary data.</text>
</comment>
<dbReference type="Proteomes" id="UP001596391">
    <property type="component" value="Unassembled WGS sequence"/>
</dbReference>
<dbReference type="Pfam" id="PF16640">
    <property type="entry name" value="Big_3_5"/>
    <property type="match status" value="1"/>
</dbReference>
<name>A0ABW1ZCS3_9BACT</name>
<sequence length="420" mass="42382">MQIANAAIIGPMYSCPVVNPTTYTLAANHNGLGSSGTPTASGIPQEYAFCFQSGTQRSMIVINVDIANAHTIAFAGTSAPSGSVSVTRYAPSSISARNEAAGTANTNLYPQSVALSGAYSVTNPTSDSLPPYSITRYDWTSSTVAATATSTSLTTTGSTSVAGSSVTLTATVDAAAATGLVTFSDGGTTLGTAALAAGNAAYAVNAITAGTHSFTAAYSGNVNYAPSTSSVATVTASTPVTSTAPATSILSTSFREHVARHAINGTKPALAPAGAVWNDPNGDWSFHAGSGIVSSTPDLSNPLLIDVKRADFTATTSAATYGAKVLYRYTDLDNYLFTVSYAGEIDLYSRIAGLETTLATIYPANTACALSVTLAGTIGTLSCGGQTASAVIPSTLPASTNIGFMSPAAKFVLRSLQVTP</sequence>
<dbReference type="InterPro" id="IPR032109">
    <property type="entry name" value="Big_3_5"/>
</dbReference>
<dbReference type="InterPro" id="IPR013783">
    <property type="entry name" value="Ig-like_fold"/>
</dbReference>
<dbReference type="Gene3D" id="2.60.40.10">
    <property type="entry name" value="Immunoglobulins"/>
    <property type="match status" value="1"/>
</dbReference>
<reference evidence="3" key="1">
    <citation type="journal article" date="2019" name="Int. J. Syst. Evol. Microbiol.">
        <title>The Global Catalogue of Microorganisms (GCM) 10K type strain sequencing project: providing services to taxonomists for standard genome sequencing and annotation.</title>
        <authorList>
            <consortium name="The Broad Institute Genomics Platform"/>
            <consortium name="The Broad Institute Genome Sequencing Center for Infectious Disease"/>
            <person name="Wu L."/>
            <person name="Ma J."/>
        </authorList>
    </citation>
    <scope>NUCLEOTIDE SEQUENCE [LARGE SCALE GENOMIC DNA]</scope>
    <source>
        <strain evidence="3">CGMCC 1.16026</strain>
    </source>
</reference>
<accession>A0ABW1ZCS3</accession>